<keyword evidence="3" id="KW-0150">Chloroplast</keyword>
<evidence type="ECO:0000256" key="6">
    <source>
        <dbReference type="ARBA" id="ARBA00022836"/>
    </source>
</evidence>
<name>A0A2P5CXQ4_PARAD</name>
<dbReference type="Proteomes" id="UP000237105">
    <property type="component" value="Unassembled WGS sequence"/>
</dbReference>
<organism evidence="10 11">
    <name type="scientific">Parasponia andersonii</name>
    <name type="common">Sponia andersonii</name>
    <dbReference type="NCBI Taxonomy" id="3476"/>
    <lineage>
        <taxon>Eukaryota</taxon>
        <taxon>Viridiplantae</taxon>
        <taxon>Streptophyta</taxon>
        <taxon>Embryophyta</taxon>
        <taxon>Tracheophyta</taxon>
        <taxon>Spermatophyta</taxon>
        <taxon>Magnoliopsida</taxon>
        <taxon>eudicotyledons</taxon>
        <taxon>Gunneridae</taxon>
        <taxon>Pentapetalae</taxon>
        <taxon>rosids</taxon>
        <taxon>fabids</taxon>
        <taxon>Rosales</taxon>
        <taxon>Cannabaceae</taxon>
        <taxon>Parasponia</taxon>
    </lineage>
</organism>
<keyword evidence="11" id="KW-1185">Reference proteome</keyword>
<dbReference type="OrthoDB" id="544623at2759"/>
<sequence length="211" mass="24503">MAEMYLTDKLIRQQLENSSTSSTNERDDMDDEVLRSEMDERHLREYVDDTEDYIIIMLDDKQNQLLQMGFMLTTKNEWLQSKTDMSSISQSILMALTVTVNKYASSNVQAVHRKRKRPTTTSTTADIGRRGLFLSTVVAALQVSDSRTELLQKYLKKSQENKAKNDKERLESYYKRNYKDYFELVQGTLKGKDGQISEAEKGILDWLQSNK</sequence>
<gene>
    <name evidence="10" type="ORF">PanWU01x14_113210</name>
</gene>
<dbReference type="GO" id="GO:0015979">
    <property type="term" value="P:photosynthesis"/>
    <property type="evidence" value="ECO:0007669"/>
    <property type="project" value="UniProtKB-KW"/>
</dbReference>
<proteinExistence type="inferred from homology"/>
<comment type="caution">
    <text evidence="10">The sequence shown here is derived from an EMBL/GenBank/DDBJ whole genome shotgun (WGS) entry which is preliminary data.</text>
</comment>
<feature type="region of interest" description="Disordered" evidence="9">
    <location>
        <begin position="15"/>
        <end position="35"/>
    </location>
</feature>
<dbReference type="PANTHER" id="PTHR36327">
    <property type="entry name" value="UNNAMED PRODUCT"/>
    <property type="match status" value="1"/>
</dbReference>
<evidence type="ECO:0000256" key="1">
    <source>
        <dbReference type="ARBA" id="ARBA00004622"/>
    </source>
</evidence>
<evidence type="ECO:0000256" key="9">
    <source>
        <dbReference type="SAM" id="MobiDB-lite"/>
    </source>
</evidence>
<dbReference type="AlphaFoldDB" id="A0A2P5CXQ4"/>
<keyword evidence="7" id="KW-0793">Thylakoid</keyword>
<dbReference type="GO" id="GO:0009522">
    <property type="term" value="C:photosystem I"/>
    <property type="evidence" value="ECO:0007669"/>
    <property type="project" value="UniProtKB-KW"/>
</dbReference>
<dbReference type="STRING" id="3476.A0A2P5CXQ4"/>
<accession>A0A2P5CXQ4</accession>
<comment type="similarity">
    <text evidence="2">Belongs to the psaN family.</text>
</comment>
<keyword evidence="4" id="KW-0602">Photosynthesis</keyword>
<dbReference type="InterPro" id="IPR008796">
    <property type="entry name" value="PSAN"/>
</dbReference>
<dbReference type="PANTHER" id="PTHR36327:SF1">
    <property type="entry name" value="OS03G0731100 PROTEIN"/>
    <property type="match status" value="1"/>
</dbReference>
<dbReference type="Pfam" id="PF05479">
    <property type="entry name" value="PsaN"/>
    <property type="match status" value="1"/>
</dbReference>
<evidence type="ECO:0000256" key="7">
    <source>
        <dbReference type="ARBA" id="ARBA00023078"/>
    </source>
</evidence>
<evidence type="ECO:0000256" key="5">
    <source>
        <dbReference type="ARBA" id="ARBA00022640"/>
    </source>
</evidence>
<keyword evidence="6" id="KW-0603">Photosystem I</keyword>
<evidence type="ECO:0000313" key="10">
    <source>
        <dbReference type="EMBL" id="PON65832.1"/>
    </source>
</evidence>
<reference evidence="11" key="1">
    <citation type="submission" date="2016-06" db="EMBL/GenBank/DDBJ databases">
        <title>Parallel loss of symbiosis genes in relatives of nitrogen-fixing non-legume Parasponia.</title>
        <authorList>
            <person name="Van Velzen R."/>
            <person name="Holmer R."/>
            <person name="Bu F."/>
            <person name="Rutten L."/>
            <person name="Van Zeijl A."/>
            <person name="Liu W."/>
            <person name="Santuari L."/>
            <person name="Cao Q."/>
            <person name="Sharma T."/>
            <person name="Shen D."/>
            <person name="Roswanjaya Y."/>
            <person name="Wardhani T."/>
            <person name="Kalhor M.S."/>
            <person name="Jansen J."/>
            <person name="Van den Hoogen J."/>
            <person name="Gungor B."/>
            <person name="Hartog M."/>
            <person name="Hontelez J."/>
            <person name="Verver J."/>
            <person name="Yang W.-C."/>
            <person name="Schijlen E."/>
            <person name="Repin R."/>
            <person name="Schilthuizen M."/>
            <person name="Schranz E."/>
            <person name="Heidstra R."/>
            <person name="Miyata K."/>
            <person name="Fedorova E."/>
            <person name="Kohlen W."/>
            <person name="Bisseling T."/>
            <person name="Smit S."/>
            <person name="Geurts R."/>
        </authorList>
    </citation>
    <scope>NUCLEOTIDE SEQUENCE [LARGE SCALE GENOMIC DNA]</scope>
    <source>
        <strain evidence="11">cv. WU1-14</strain>
    </source>
</reference>
<dbReference type="EMBL" id="JXTB01000084">
    <property type="protein sequence ID" value="PON65832.1"/>
    <property type="molecule type" value="Genomic_DNA"/>
</dbReference>
<evidence type="ECO:0000256" key="8">
    <source>
        <dbReference type="ARBA" id="ARBA00023136"/>
    </source>
</evidence>
<keyword evidence="5" id="KW-0934">Plastid</keyword>
<comment type="subcellular location">
    <subcellularLocation>
        <location evidence="1">Plastid</location>
        <location evidence="1">Chloroplast thylakoid membrane</location>
        <topology evidence="1">Peripheral membrane protein</topology>
        <orientation evidence="1">Lumenal side</orientation>
    </subcellularLocation>
</comment>
<evidence type="ECO:0000256" key="2">
    <source>
        <dbReference type="ARBA" id="ARBA00010661"/>
    </source>
</evidence>
<protein>
    <submittedName>
        <fullName evidence="10">Photosystem I reaction centre subunit N</fullName>
    </submittedName>
</protein>
<keyword evidence="8" id="KW-0472">Membrane</keyword>
<evidence type="ECO:0000313" key="11">
    <source>
        <dbReference type="Proteomes" id="UP000237105"/>
    </source>
</evidence>
<evidence type="ECO:0000256" key="3">
    <source>
        <dbReference type="ARBA" id="ARBA00022528"/>
    </source>
</evidence>
<evidence type="ECO:0000256" key="4">
    <source>
        <dbReference type="ARBA" id="ARBA00022531"/>
    </source>
</evidence>
<dbReference type="GO" id="GO:0009535">
    <property type="term" value="C:chloroplast thylakoid membrane"/>
    <property type="evidence" value="ECO:0007669"/>
    <property type="project" value="UniProtKB-SubCell"/>
</dbReference>